<reference evidence="4" key="1">
    <citation type="submission" date="2019-09" db="EMBL/GenBank/DDBJ databases">
        <title>Bird 10,000 Genomes (B10K) Project - Family phase.</title>
        <authorList>
            <person name="Zhang G."/>
        </authorList>
    </citation>
    <scope>NUCLEOTIDE SEQUENCE</scope>
    <source>
        <strain evidence="4">B10K-DU-015-28</strain>
        <tissue evidence="4">Muscle</tissue>
    </source>
</reference>
<dbReference type="InterPro" id="IPR000742">
    <property type="entry name" value="EGF"/>
</dbReference>
<name>A0A851ZZB1_CALOR</name>
<keyword evidence="5" id="KW-1185">Reference proteome</keyword>
<feature type="non-terminal residue" evidence="4">
    <location>
        <position position="1"/>
    </location>
</feature>
<protein>
    <submittedName>
        <fullName evidence="4">NAGPA acetylglucosaminidase</fullName>
    </submittedName>
</protein>
<dbReference type="PROSITE" id="PS00022">
    <property type="entry name" value="EGF_1"/>
    <property type="match status" value="1"/>
</dbReference>
<feature type="non-terminal residue" evidence="4">
    <location>
        <position position="472"/>
    </location>
</feature>
<feature type="region of interest" description="Disordered" evidence="1">
    <location>
        <begin position="1"/>
        <end position="23"/>
    </location>
</feature>
<gene>
    <name evidence="4" type="primary">Nagpa</name>
    <name evidence="4" type="ORF">CALORN_R02298</name>
</gene>
<proteinExistence type="predicted"/>
<dbReference type="InterPro" id="IPR018711">
    <property type="entry name" value="NAGPA"/>
</dbReference>
<keyword evidence="2" id="KW-0812">Transmembrane</keyword>
<keyword evidence="2" id="KW-0472">Membrane</keyword>
<dbReference type="Gene3D" id="2.10.25.10">
    <property type="entry name" value="Laminin"/>
    <property type="match status" value="2"/>
</dbReference>
<evidence type="ECO:0000259" key="3">
    <source>
        <dbReference type="PROSITE" id="PS00022"/>
    </source>
</evidence>
<evidence type="ECO:0000256" key="2">
    <source>
        <dbReference type="SAM" id="Phobius"/>
    </source>
</evidence>
<evidence type="ECO:0000313" key="4">
    <source>
        <dbReference type="EMBL" id="NXE66147.1"/>
    </source>
</evidence>
<dbReference type="Pfam" id="PF09992">
    <property type="entry name" value="NAGPA"/>
    <property type="match status" value="1"/>
</dbReference>
<organism evidence="4 5">
    <name type="scientific">Calcarius ornatus</name>
    <name type="common">Chestnut-collared longspur</name>
    <dbReference type="NCBI Taxonomy" id="198940"/>
    <lineage>
        <taxon>Eukaryota</taxon>
        <taxon>Metazoa</taxon>
        <taxon>Chordata</taxon>
        <taxon>Craniata</taxon>
        <taxon>Vertebrata</taxon>
        <taxon>Euteleostomi</taxon>
        <taxon>Archelosauria</taxon>
        <taxon>Archosauria</taxon>
        <taxon>Dinosauria</taxon>
        <taxon>Saurischia</taxon>
        <taxon>Theropoda</taxon>
        <taxon>Coelurosauria</taxon>
        <taxon>Aves</taxon>
        <taxon>Neognathae</taxon>
        <taxon>Neoaves</taxon>
        <taxon>Telluraves</taxon>
        <taxon>Australaves</taxon>
        <taxon>Passeriformes</taxon>
        <taxon>Passeroidea</taxon>
        <taxon>Fringillidae</taxon>
        <taxon>Emberizinae</taxon>
        <taxon>Emberizini</taxon>
        <taxon>Calcarius</taxon>
    </lineage>
</organism>
<feature type="domain" description="EGF-like" evidence="3">
    <location>
        <begin position="345"/>
        <end position="356"/>
    </location>
</feature>
<sequence>GEPPLQPYPPGQHGPRHGHRHVRDCQPVKYGNVTHEAWPGDNSTAGPVAVTRTFVSYIHPEGSERKVIYGHFTFVRNPLSTFSVLEPGGTGGCRARRRAPVEETAKLRKCLVAQNGGYFNMETGECLGNVVSDGRLVRDSGGLQNAQFGIRKDGTMVFGYLSEEDVLDQSNPFVQLVSGVVWLLRDGELYINQSRAAECGDTQSTGNCCGPACSLPCLSPGTLGRRELNRVSLWEMAEFLKQQGVINAINLDGGGSATLVLNGTLANYPSEHCSFDSMWRCPRSISTVVCVHEPGCDPPDCSGHGLCEAGRCRCDSPFWAGPACDTLDCGPANCSLRGVCSAAGCLCDAGWTGSNCSEECPLGWFGPSCQRRCACDHSCPCDPETGSCNISHHGALQEHLHRAGQCLASQEKEKSEDKFSLSESSWLSLSSALALLLVLSALGNVGLLLQGRRRQQHRDYRYLPLRDINGDS</sequence>
<dbReference type="GO" id="GO:0033299">
    <property type="term" value="P:secretion of lysosomal enzymes"/>
    <property type="evidence" value="ECO:0007669"/>
    <property type="project" value="TreeGrafter"/>
</dbReference>
<dbReference type="PANTHER" id="PTHR40446">
    <property type="entry name" value="N-ACETYLGLUCOSAMINE-1-PHOSPHODIESTER ALPHA-N-ACETYLGLUCOSAMINIDASE"/>
    <property type="match status" value="1"/>
</dbReference>
<dbReference type="PANTHER" id="PTHR40446:SF2">
    <property type="entry name" value="N-ACETYLGLUCOSAMINE-1-PHOSPHODIESTER ALPHA-N-ACETYLGLUCOSAMINIDASE"/>
    <property type="match status" value="1"/>
</dbReference>
<feature type="compositionally biased region" description="Pro residues" evidence="1">
    <location>
        <begin position="1"/>
        <end position="12"/>
    </location>
</feature>
<dbReference type="EMBL" id="WBNL01000472">
    <property type="protein sequence ID" value="NXE66147.1"/>
    <property type="molecule type" value="Genomic_DNA"/>
</dbReference>
<evidence type="ECO:0000256" key="1">
    <source>
        <dbReference type="SAM" id="MobiDB-lite"/>
    </source>
</evidence>
<keyword evidence="2" id="KW-1133">Transmembrane helix</keyword>
<dbReference type="AlphaFoldDB" id="A0A851ZZB1"/>
<accession>A0A851ZZB1</accession>
<dbReference type="Pfam" id="PF23106">
    <property type="entry name" value="EGF_Teneurin"/>
    <property type="match status" value="1"/>
</dbReference>
<dbReference type="Proteomes" id="UP000603627">
    <property type="component" value="Unassembled WGS sequence"/>
</dbReference>
<evidence type="ECO:0000313" key="5">
    <source>
        <dbReference type="Proteomes" id="UP000603627"/>
    </source>
</evidence>
<comment type="caution">
    <text evidence="4">The sequence shown here is derived from an EMBL/GenBank/DDBJ whole genome shotgun (WGS) entry which is preliminary data.</text>
</comment>
<feature type="transmembrane region" description="Helical" evidence="2">
    <location>
        <begin position="426"/>
        <end position="449"/>
    </location>
</feature>